<dbReference type="OrthoDB" id="9083851at2"/>
<proteinExistence type="predicted"/>
<comment type="caution">
    <text evidence="2">The sequence shown here is derived from an EMBL/GenBank/DDBJ whole genome shotgun (WGS) entry which is preliminary data.</text>
</comment>
<dbReference type="RefSeq" id="WP_049641335.1">
    <property type="nucleotide sequence ID" value="NZ_LFTY01000001.1"/>
</dbReference>
<protein>
    <submittedName>
        <fullName evidence="2">Uncharacterized protein</fullName>
    </submittedName>
</protein>
<gene>
    <name evidence="2" type="ORF">AIOL_000383</name>
</gene>
<dbReference type="Proteomes" id="UP000037178">
    <property type="component" value="Unassembled WGS sequence"/>
</dbReference>
<evidence type="ECO:0000313" key="2">
    <source>
        <dbReference type="EMBL" id="KMW60230.1"/>
    </source>
</evidence>
<evidence type="ECO:0000313" key="3">
    <source>
        <dbReference type="Proteomes" id="UP000037178"/>
    </source>
</evidence>
<dbReference type="AlphaFoldDB" id="A0A0J9EBS6"/>
<dbReference type="STRING" id="1675527.AIOL_000383"/>
<evidence type="ECO:0000256" key="1">
    <source>
        <dbReference type="SAM" id="MobiDB-lite"/>
    </source>
</evidence>
<dbReference type="EMBL" id="LFTY01000001">
    <property type="protein sequence ID" value="KMW60230.1"/>
    <property type="molecule type" value="Genomic_DNA"/>
</dbReference>
<sequence>MTQAEDDWQKSELHAPIGLPGSGARRYAAAMYFNRQGRLSDALLEIYRRCYRLDDENPFDLALFEGIEVPDNLAPPEQQ</sequence>
<feature type="region of interest" description="Disordered" evidence="1">
    <location>
        <begin position="1"/>
        <end position="21"/>
    </location>
</feature>
<reference evidence="2 3" key="1">
    <citation type="submission" date="2015-06" db="EMBL/GenBank/DDBJ databases">
        <title>Draft genome sequence of an Alphaproteobacteria species associated to the Mediterranean sponge Oscarella lobularis.</title>
        <authorList>
            <person name="Jourda C."/>
            <person name="Santini S."/>
            <person name="Claverie J.-M."/>
        </authorList>
    </citation>
    <scope>NUCLEOTIDE SEQUENCE [LARGE SCALE GENOMIC DNA]</scope>
    <source>
        <strain evidence="2">IGS</strain>
    </source>
</reference>
<accession>A0A0J9EBS6</accession>
<organism evidence="2 3">
    <name type="scientific">Candidatus Rhodobacter oscarellae</name>
    <dbReference type="NCBI Taxonomy" id="1675527"/>
    <lineage>
        <taxon>Bacteria</taxon>
        <taxon>Pseudomonadati</taxon>
        <taxon>Pseudomonadota</taxon>
        <taxon>Alphaproteobacteria</taxon>
        <taxon>Rhodobacterales</taxon>
        <taxon>Rhodobacter group</taxon>
        <taxon>Rhodobacter</taxon>
    </lineage>
</organism>
<dbReference type="PATRIC" id="fig|1675527.3.peg.432"/>
<name>A0A0J9EBS6_9RHOB</name>
<keyword evidence="3" id="KW-1185">Reference proteome</keyword>